<keyword evidence="2" id="KW-1185">Reference proteome</keyword>
<dbReference type="RefSeq" id="XP_018070516.1">
    <property type="nucleotide sequence ID" value="XM_018215038.1"/>
</dbReference>
<dbReference type="Gene3D" id="1.25.40.20">
    <property type="entry name" value="Ankyrin repeat-containing domain"/>
    <property type="match status" value="1"/>
</dbReference>
<dbReference type="GeneID" id="28824764"/>
<organism evidence="1 2">
    <name type="scientific">Mollisia scopiformis</name>
    <name type="common">Conifer needle endophyte fungus</name>
    <name type="synonym">Phialocephala scopiformis</name>
    <dbReference type="NCBI Taxonomy" id="149040"/>
    <lineage>
        <taxon>Eukaryota</taxon>
        <taxon>Fungi</taxon>
        <taxon>Dikarya</taxon>
        <taxon>Ascomycota</taxon>
        <taxon>Pezizomycotina</taxon>
        <taxon>Leotiomycetes</taxon>
        <taxon>Helotiales</taxon>
        <taxon>Mollisiaceae</taxon>
        <taxon>Mollisia</taxon>
    </lineage>
</organism>
<dbReference type="AlphaFoldDB" id="A0A194X7L8"/>
<evidence type="ECO:0000313" key="1">
    <source>
        <dbReference type="EMBL" id="KUJ16161.1"/>
    </source>
</evidence>
<gene>
    <name evidence="1" type="ORF">LY89DRAFT_685200</name>
</gene>
<evidence type="ECO:0000313" key="2">
    <source>
        <dbReference type="Proteomes" id="UP000070700"/>
    </source>
</evidence>
<name>A0A194X7L8_MOLSC</name>
<dbReference type="Proteomes" id="UP000070700">
    <property type="component" value="Unassembled WGS sequence"/>
</dbReference>
<sequence length="126" mass="13934">MAVKNSVILKKSIIGGVDLTKSQGFIELSVLHNKIEFIDILLEAGVPIHEKHQEGFSLVTTTFRKNRGDILTHRLSKGADPNAIGDGLSLANAARFTDQRRLRFVLDAGAFVNKQIKRRSALVIRT</sequence>
<accession>A0A194X7L8</accession>
<protein>
    <submittedName>
        <fullName evidence="1">Uncharacterized protein</fullName>
    </submittedName>
</protein>
<dbReference type="InParanoid" id="A0A194X7L8"/>
<dbReference type="EMBL" id="KQ947416">
    <property type="protein sequence ID" value="KUJ16161.1"/>
    <property type="molecule type" value="Genomic_DNA"/>
</dbReference>
<dbReference type="InterPro" id="IPR036770">
    <property type="entry name" value="Ankyrin_rpt-contain_sf"/>
</dbReference>
<reference evidence="1 2" key="1">
    <citation type="submission" date="2015-10" db="EMBL/GenBank/DDBJ databases">
        <title>Full genome of DAOMC 229536 Phialocephala scopiformis, a fungal endophyte of spruce producing the potent anti-insectan compound rugulosin.</title>
        <authorList>
            <consortium name="DOE Joint Genome Institute"/>
            <person name="Walker A.K."/>
            <person name="Frasz S.L."/>
            <person name="Seifert K.A."/>
            <person name="Miller J.D."/>
            <person name="Mondo S.J."/>
            <person name="Labutti K."/>
            <person name="Lipzen A."/>
            <person name="Dockter R."/>
            <person name="Kennedy M."/>
            <person name="Grigoriev I.V."/>
            <person name="Spatafora J.W."/>
        </authorList>
    </citation>
    <scope>NUCLEOTIDE SEQUENCE [LARGE SCALE GENOMIC DNA]</scope>
    <source>
        <strain evidence="1 2">CBS 120377</strain>
    </source>
</reference>
<dbReference type="OrthoDB" id="194358at2759"/>
<dbReference type="SUPFAM" id="SSF48403">
    <property type="entry name" value="Ankyrin repeat"/>
    <property type="match status" value="1"/>
</dbReference>
<dbReference type="KEGG" id="psco:LY89DRAFT_685200"/>
<proteinExistence type="predicted"/>